<accession>A0A4R5P4L0</accession>
<proteinExistence type="predicted"/>
<evidence type="ECO:0000256" key="1">
    <source>
        <dbReference type="SAM" id="Phobius"/>
    </source>
</evidence>
<reference evidence="2 3" key="1">
    <citation type="journal article" date="2019" name="Sci. Rep.">
        <title>Extended insight into the Mycobacterium chelonae-abscessus complex through whole genome sequencing of Mycobacterium salmoniphilum outbreak and Mycobacterium salmoniphilum-like strains.</title>
        <authorList>
            <person name="Behra P.R.K."/>
            <person name="Das S."/>
            <person name="Pettersson B.M.F."/>
            <person name="Shirreff L."/>
            <person name="DuCote T."/>
            <person name="Jacobsson K.G."/>
            <person name="Ennis D.G."/>
            <person name="Kirsebom L.A."/>
        </authorList>
    </citation>
    <scope>NUCLEOTIDE SEQUENCE [LARGE SCALE GENOMIC DNA]</scope>
    <source>
        <strain evidence="2 3">DSM 45524</strain>
    </source>
</reference>
<dbReference type="RefSeq" id="WP_133052554.1">
    <property type="nucleotide sequence ID" value="NZ_MAFQ01000014.1"/>
</dbReference>
<sequence>MNISTSDRILKLNFRRRRVPAPPTTEVNVEVASPAELKPSIPQNPPMWVWMVVLIVSVVGLLIMLFVLGVRSIAGGGFIFLPMMAVSMFMMFRGGMGRSEGDKQTKPQLNKGRGDYCNNLDQARKTMHDAQEAQAHEINWHHPDPRALNTLAGTARQWERVMNVSSFGSGLNNFGHVRIGIGATLTAAHIILPEDIPPPDVRETVSTVALREFGQTHQIITGVPRPLALFDQPIHTFIADEAGRPVITAMLRAATAQAALFHGPDELLIAAITNRPAEWEPLKYAPHCADPEFIDKSGPARLIFPTVAAFLARFQSELSNRSSHNPLTSSGDAAQRRMLVIIDDPEADSSLITGDDGKDGVAVLHSATTPSALAAKKDDRVYYLQEGTLMRYFTPITDWETA</sequence>
<evidence type="ECO:0000313" key="3">
    <source>
        <dbReference type="Proteomes" id="UP000295627"/>
    </source>
</evidence>
<feature type="transmembrane region" description="Helical" evidence="1">
    <location>
        <begin position="47"/>
        <end position="67"/>
    </location>
</feature>
<comment type="caution">
    <text evidence="2">The sequence shown here is derived from an EMBL/GenBank/DDBJ whole genome shotgun (WGS) entry which is preliminary data.</text>
</comment>
<gene>
    <name evidence="2" type="ORF">EJ571_24710</name>
</gene>
<dbReference type="AlphaFoldDB" id="A0A4R5P4L0"/>
<name>A0A4R5P4L0_9MYCO</name>
<dbReference type="EMBL" id="RXLR01000024">
    <property type="protein sequence ID" value="TDH17936.1"/>
    <property type="molecule type" value="Genomic_DNA"/>
</dbReference>
<keyword evidence="1" id="KW-0472">Membrane</keyword>
<dbReference type="Proteomes" id="UP000295627">
    <property type="component" value="Unassembled WGS sequence"/>
</dbReference>
<feature type="transmembrane region" description="Helical" evidence="1">
    <location>
        <begin position="73"/>
        <end position="92"/>
    </location>
</feature>
<organism evidence="2 3">
    <name type="scientific">Mycobacteroides franklinii</name>
    <dbReference type="NCBI Taxonomy" id="948102"/>
    <lineage>
        <taxon>Bacteria</taxon>
        <taxon>Bacillati</taxon>
        <taxon>Actinomycetota</taxon>
        <taxon>Actinomycetes</taxon>
        <taxon>Mycobacteriales</taxon>
        <taxon>Mycobacteriaceae</taxon>
        <taxon>Mycobacteroides</taxon>
    </lineage>
</organism>
<keyword evidence="1" id="KW-0812">Transmembrane</keyword>
<evidence type="ECO:0000313" key="2">
    <source>
        <dbReference type="EMBL" id="TDH17936.1"/>
    </source>
</evidence>
<keyword evidence="1" id="KW-1133">Transmembrane helix</keyword>
<protein>
    <submittedName>
        <fullName evidence="2">Uncharacterized protein</fullName>
    </submittedName>
</protein>